<sequence>MNLRWKKLIVLVIWLFLSFTLVANAGDGAIYGALMPAGPSFMAGDYISYGFWSNDVELYMQLFWLAGLVTFILNRTYIVSYLVALILGQMVFIAVVNDQLLTYTGYALLLPVELGFVVFSVLWLKDRTVECSVE</sequence>
<accession>A0AAW8NM53</accession>
<feature type="transmembrane region" description="Helical" evidence="1">
    <location>
        <begin position="78"/>
        <end position="97"/>
    </location>
</feature>
<feature type="transmembrane region" description="Helical" evidence="1">
    <location>
        <begin position="49"/>
        <end position="71"/>
    </location>
</feature>
<protein>
    <recommendedName>
        <fullName evidence="6">DUF4345 domain-containing protein</fullName>
    </recommendedName>
</protein>
<proteinExistence type="predicted"/>
<keyword evidence="1" id="KW-1133">Transmembrane helix</keyword>
<name>A0AAW8NM53_9GAMM</name>
<dbReference type="Proteomes" id="UP001271263">
    <property type="component" value="Unassembled WGS sequence"/>
</dbReference>
<evidence type="ECO:0000313" key="5">
    <source>
        <dbReference type="Proteomes" id="UP001271263"/>
    </source>
</evidence>
<evidence type="ECO:0000256" key="1">
    <source>
        <dbReference type="SAM" id="Phobius"/>
    </source>
</evidence>
<feature type="transmembrane region" description="Helical" evidence="1">
    <location>
        <begin position="103"/>
        <end position="124"/>
    </location>
</feature>
<keyword evidence="1" id="KW-0472">Membrane</keyword>
<comment type="caution">
    <text evidence="2">The sequence shown here is derived from an EMBL/GenBank/DDBJ whole genome shotgun (WGS) entry which is preliminary data.</text>
</comment>
<gene>
    <name evidence="2" type="ORF">OS133_11515</name>
    <name evidence="3" type="ORF">OS134_17130</name>
</gene>
<keyword evidence="1" id="KW-0812">Transmembrane</keyword>
<dbReference type="EMBL" id="JAPMLE010000001">
    <property type="protein sequence ID" value="MDR8524278.1"/>
    <property type="molecule type" value="Genomic_DNA"/>
</dbReference>
<dbReference type="EMBL" id="JAPMLD010000009">
    <property type="protein sequence ID" value="MDW4825796.1"/>
    <property type="molecule type" value="Genomic_DNA"/>
</dbReference>
<dbReference type="RefSeq" id="WP_310654941.1">
    <property type="nucleotide sequence ID" value="NZ_JAPMLA010000011.1"/>
</dbReference>
<evidence type="ECO:0000313" key="2">
    <source>
        <dbReference type="EMBL" id="MDR8524278.1"/>
    </source>
</evidence>
<reference evidence="2" key="2">
    <citation type="submission" date="2022-11" db="EMBL/GenBank/DDBJ databases">
        <title>Prophages regulate Shewanella fidelis motility and biofilm formation: implications for gut colonization dynamics in Ciona robusta.</title>
        <authorList>
            <person name="Natarajan O."/>
            <person name="Gibboney S.L."/>
            <person name="Young M.N."/>
            <person name="Lim S.J."/>
            <person name="Pluta N."/>
            <person name="Atkinson C.G.F."/>
            <person name="Leigh B.A."/>
            <person name="Liberti A."/>
            <person name="Kees E."/>
            <person name="Breitbart M."/>
            <person name="Gralnick J."/>
            <person name="Dishaw L.J."/>
        </authorList>
    </citation>
    <scope>NUCLEOTIDE SEQUENCE</scope>
    <source>
        <strain evidence="2">3313</strain>
    </source>
</reference>
<dbReference type="AlphaFoldDB" id="A0AAW8NM53"/>
<organism evidence="2 4">
    <name type="scientific">Shewanella fidelis</name>
    <dbReference type="NCBI Taxonomy" id="173509"/>
    <lineage>
        <taxon>Bacteria</taxon>
        <taxon>Pseudomonadati</taxon>
        <taxon>Pseudomonadota</taxon>
        <taxon>Gammaproteobacteria</taxon>
        <taxon>Alteromonadales</taxon>
        <taxon>Shewanellaceae</taxon>
        <taxon>Shewanella</taxon>
    </lineage>
</organism>
<evidence type="ECO:0000313" key="4">
    <source>
        <dbReference type="Proteomes" id="UP001259340"/>
    </source>
</evidence>
<dbReference type="Proteomes" id="UP001259340">
    <property type="component" value="Unassembled WGS sequence"/>
</dbReference>
<keyword evidence="5" id="KW-1185">Reference proteome</keyword>
<reference evidence="3 5" key="1">
    <citation type="journal article" date="2022" name="bioRxiv">
        <title>Prophages regulate Shewanella fidelis 3313 motility and biofilm formation: implications for gut colonization dynamics in Ciona robusta.</title>
        <authorList>
            <person name="Natarajan O."/>
            <person name="Gibboney S.L."/>
            <person name="Young M.N."/>
            <person name="Lim S.J."/>
            <person name="Pluta N."/>
            <person name="Atkinson C.G."/>
            <person name="Leigh B.A."/>
            <person name="Liberti A."/>
            <person name="Kees E.D."/>
            <person name="Breitbart M."/>
            <person name="Gralnick J.A."/>
            <person name="Dishaw L.J."/>
        </authorList>
    </citation>
    <scope>NUCLEOTIDE SEQUENCE [LARGE SCALE GENOMIC DNA]</scope>
    <source>
        <strain evidence="3 5">JG4066</strain>
    </source>
</reference>
<evidence type="ECO:0008006" key="6">
    <source>
        <dbReference type="Google" id="ProtNLM"/>
    </source>
</evidence>
<evidence type="ECO:0000313" key="3">
    <source>
        <dbReference type="EMBL" id="MDW4825796.1"/>
    </source>
</evidence>